<dbReference type="InterPro" id="IPR023991">
    <property type="entry name" value="Bacteriocin_IIb_lactobn/cerein"/>
</dbReference>
<keyword evidence="2" id="KW-1185">Reference proteome</keyword>
<sequence>MSFSPTHEHFANHLTDEEIDLVSGGIAPLALAVAFGKGFAGGVGAAAAVHTAGRFVRLLAS</sequence>
<dbReference type="NCBIfam" id="TIGR03949">
    <property type="entry name" value="bact_IIb_cerein"/>
    <property type="match status" value="1"/>
</dbReference>
<protein>
    <submittedName>
        <fullName evidence="1">Class IIb bacteriocin, lactobin A/cerein 7B family</fullName>
    </submittedName>
</protein>
<evidence type="ECO:0000313" key="2">
    <source>
        <dbReference type="Proteomes" id="UP001597371"/>
    </source>
</evidence>
<dbReference type="RefSeq" id="WP_209738047.1">
    <property type="nucleotide sequence ID" value="NZ_CP072611.1"/>
</dbReference>
<gene>
    <name evidence="1" type="ORF">ACFSKQ_09310</name>
</gene>
<comment type="caution">
    <text evidence="1">The sequence shown here is derived from an EMBL/GenBank/DDBJ whole genome shotgun (WGS) entry which is preliminary data.</text>
</comment>
<reference evidence="2" key="1">
    <citation type="journal article" date="2019" name="Int. J. Syst. Evol. Microbiol.">
        <title>The Global Catalogue of Microorganisms (GCM) 10K type strain sequencing project: providing services to taxonomists for standard genome sequencing and annotation.</title>
        <authorList>
            <consortium name="The Broad Institute Genomics Platform"/>
            <consortium name="The Broad Institute Genome Sequencing Center for Infectious Disease"/>
            <person name="Wu L."/>
            <person name="Ma J."/>
        </authorList>
    </citation>
    <scope>NUCLEOTIDE SEQUENCE [LARGE SCALE GENOMIC DNA]</scope>
    <source>
        <strain evidence="2">ZS-35-S2</strain>
    </source>
</reference>
<accession>A0ABW5CLL8</accession>
<proteinExistence type="predicted"/>
<dbReference type="Proteomes" id="UP001597371">
    <property type="component" value="Unassembled WGS sequence"/>
</dbReference>
<organism evidence="1 2">
    <name type="scientific">Aureimonas populi</name>
    <dbReference type="NCBI Taxonomy" id="1701758"/>
    <lineage>
        <taxon>Bacteria</taxon>
        <taxon>Pseudomonadati</taxon>
        <taxon>Pseudomonadota</taxon>
        <taxon>Alphaproteobacteria</taxon>
        <taxon>Hyphomicrobiales</taxon>
        <taxon>Aurantimonadaceae</taxon>
        <taxon>Aureimonas</taxon>
    </lineage>
</organism>
<evidence type="ECO:0000313" key="1">
    <source>
        <dbReference type="EMBL" id="MFD2237663.1"/>
    </source>
</evidence>
<name>A0ABW5CLL8_9HYPH</name>
<dbReference type="EMBL" id="JBHUIJ010000011">
    <property type="protein sequence ID" value="MFD2237663.1"/>
    <property type="molecule type" value="Genomic_DNA"/>
</dbReference>